<name>A0A140GRG2_CLOPF</name>
<dbReference type="RefSeq" id="WP_061429719.1">
    <property type="nucleotide sequence ID" value="NZ_CATNZX010000001.1"/>
</dbReference>
<dbReference type="AlphaFoldDB" id="A0A140GRG2"/>
<sequence>MKTIESELFKEKGLVNGSYLYEGIDIPYNFMIEENYLGCRICIKDEFINDKYIPNIIEKHVQWTVPVVGSFEIKPIHTIEYQYLTLEEAEKIHKGYELAIKTIKELNRIILPYQGKIR</sequence>
<dbReference type="EMBL" id="CP013615">
    <property type="protein sequence ID" value="AMN31121.1"/>
    <property type="molecule type" value="Genomic_DNA"/>
</dbReference>
<dbReference type="PATRIC" id="fig|1502.177.peg.3413"/>
<keyword evidence="1" id="KW-0614">Plasmid</keyword>
<geneLocation type="plasmid" evidence="1 2">
    <name>pJFP838A</name>
</geneLocation>
<proteinExistence type="predicted"/>
<accession>A0A140GRG2</accession>
<gene>
    <name evidence="1" type="ORF">JFP838_pA0205</name>
</gene>
<dbReference type="Proteomes" id="UP000070260">
    <property type="component" value="Plasmid pJFP838A"/>
</dbReference>
<organism evidence="1 2">
    <name type="scientific">Clostridium perfringens</name>
    <dbReference type="NCBI Taxonomy" id="1502"/>
    <lineage>
        <taxon>Bacteria</taxon>
        <taxon>Bacillati</taxon>
        <taxon>Bacillota</taxon>
        <taxon>Clostridia</taxon>
        <taxon>Eubacteriales</taxon>
        <taxon>Clostridiaceae</taxon>
        <taxon>Clostridium</taxon>
    </lineage>
</organism>
<evidence type="ECO:0000313" key="2">
    <source>
        <dbReference type="Proteomes" id="UP000070260"/>
    </source>
</evidence>
<reference evidence="1 2" key="1">
    <citation type="journal article" date="2016" name="PLoS ONE">
        <title>Plasmid Characterization and Chromosome Analysis of Two netF+ Clostridium perfringens Isolates Associated with Foal and Canine Necrotizing Enteritis.</title>
        <authorList>
            <person name="Mehdizadeh Gohari I."/>
            <person name="Kropinski A.M."/>
            <person name="Weese S.J."/>
            <person name="Parreira V.R."/>
            <person name="Whitehead A.E."/>
            <person name="Boerlin P."/>
            <person name="Prescott J.F."/>
        </authorList>
    </citation>
    <scope>NUCLEOTIDE SEQUENCE [LARGE SCALE GENOMIC DNA]</scope>
    <source>
        <strain evidence="1 2">JP838</strain>
        <plasmid evidence="2">Plasmid pJFP838A</plasmid>
    </source>
</reference>
<protein>
    <submittedName>
        <fullName evidence="1">Uncharacterized protein</fullName>
    </submittedName>
</protein>
<evidence type="ECO:0000313" key="1">
    <source>
        <dbReference type="EMBL" id="AMN31121.1"/>
    </source>
</evidence>